<keyword evidence="1" id="KW-0479">Metal-binding</keyword>
<feature type="compositionally biased region" description="Basic and acidic residues" evidence="2">
    <location>
        <begin position="842"/>
        <end position="859"/>
    </location>
</feature>
<dbReference type="EMBL" id="CAUJNA010003505">
    <property type="protein sequence ID" value="CAJ1403699.1"/>
    <property type="molecule type" value="Genomic_DNA"/>
</dbReference>
<feature type="compositionally biased region" description="Basic and acidic residues" evidence="2">
    <location>
        <begin position="870"/>
        <end position="883"/>
    </location>
</feature>
<dbReference type="Proteomes" id="UP001178507">
    <property type="component" value="Unassembled WGS sequence"/>
</dbReference>
<dbReference type="SUPFAM" id="SSF57850">
    <property type="entry name" value="RING/U-box"/>
    <property type="match status" value="1"/>
</dbReference>
<feature type="compositionally biased region" description="Basic and acidic residues" evidence="2">
    <location>
        <begin position="932"/>
        <end position="963"/>
    </location>
</feature>
<feature type="region of interest" description="Disordered" evidence="2">
    <location>
        <begin position="587"/>
        <end position="609"/>
    </location>
</feature>
<reference evidence="5" key="1">
    <citation type="submission" date="2023-08" db="EMBL/GenBank/DDBJ databases">
        <authorList>
            <person name="Chen Y."/>
            <person name="Shah S."/>
            <person name="Dougan E. K."/>
            <person name="Thang M."/>
            <person name="Chan C."/>
        </authorList>
    </citation>
    <scope>NUCLEOTIDE SEQUENCE</scope>
</reference>
<dbReference type="GO" id="GO:0072344">
    <property type="term" value="P:rescue of stalled ribosome"/>
    <property type="evidence" value="ECO:0007669"/>
    <property type="project" value="InterPro"/>
</dbReference>
<dbReference type="GO" id="GO:0016567">
    <property type="term" value="P:protein ubiquitination"/>
    <property type="evidence" value="ECO:0007669"/>
    <property type="project" value="TreeGrafter"/>
</dbReference>
<organism evidence="5 6">
    <name type="scientific">Effrenium voratum</name>
    <dbReference type="NCBI Taxonomy" id="2562239"/>
    <lineage>
        <taxon>Eukaryota</taxon>
        <taxon>Sar</taxon>
        <taxon>Alveolata</taxon>
        <taxon>Dinophyceae</taxon>
        <taxon>Suessiales</taxon>
        <taxon>Symbiodiniaceae</taxon>
        <taxon>Effrenium</taxon>
    </lineage>
</organism>
<accession>A0AA36NEV8</accession>
<feature type="region of interest" description="Disordered" evidence="2">
    <location>
        <begin position="707"/>
        <end position="983"/>
    </location>
</feature>
<keyword evidence="1" id="KW-0863">Zinc-finger</keyword>
<dbReference type="GO" id="GO:0061630">
    <property type="term" value="F:ubiquitin protein ligase activity"/>
    <property type="evidence" value="ECO:0007669"/>
    <property type="project" value="InterPro"/>
</dbReference>
<dbReference type="SMART" id="SM00355">
    <property type="entry name" value="ZnF_C2H2"/>
    <property type="match status" value="4"/>
</dbReference>
<dbReference type="AlphaFoldDB" id="A0AA36NEV8"/>
<dbReference type="InterPro" id="IPR013087">
    <property type="entry name" value="Znf_C2H2_type"/>
</dbReference>
<feature type="compositionally biased region" description="Basic and acidic residues" evidence="2">
    <location>
        <begin position="773"/>
        <end position="791"/>
    </location>
</feature>
<feature type="signal peptide" evidence="3">
    <location>
        <begin position="1"/>
        <end position="24"/>
    </location>
</feature>
<evidence type="ECO:0000256" key="2">
    <source>
        <dbReference type="SAM" id="MobiDB-lite"/>
    </source>
</evidence>
<gene>
    <name evidence="5" type="ORF">EVOR1521_LOCUS26312</name>
</gene>
<feature type="compositionally biased region" description="Low complexity" evidence="2">
    <location>
        <begin position="730"/>
        <end position="745"/>
    </location>
</feature>
<feature type="region of interest" description="Disordered" evidence="2">
    <location>
        <begin position="438"/>
        <end position="473"/>
    </location>
</feature>
<dbReference type="PANTHER" id="PTHR22938:SF0">
    <property type="entry name" value="E3 UBIQUITIN-PROTEIN LIGASE ZNF598"/>
    <property type="match status" value="1"/>
</dbReference>
<dbReference type="Pfam" id="PF25447">
    <property type="entry name" value="RING_ZNF598"/>
    <property type="match status" value="1"/>
</dbReference>
<protein>
    <recommendedName>
        <fullName evidence="4">RING-type domain-containing protein</fullName>
    </recommendedName>
</protein>
<feature type="compositionally biased region" description="Basic and acidic residues" evidence="2">
    <location>
        <begin position="31"/>
        <end position="47"/>
    </location>
</feature>
<feature type="domain" description="RING-type" evidence="4">
    <location>
        <begin position="107"/>
        <end position="149"/>
    </location>
</feature>
<comment type="caution">
    <text evidence="5">The sequence shown here is derived from an EMBL/GenBank/DDBJ whole genome shotgun (WGS) entry which is preliminary data.</text>
</comment>
<name>A0AA36NEV8_9DINO</name>
<dbReference type="PANTHER" id="PTHR22938">
    <property type="entry name" value="ZINC FINGER PROTEIN 598"/>
    <property type="match status" value="1"/>
</dbReference>
<feature type="region of interest" description="Disordered" evidence="2">
    <location>
        <begin position="23"/>
        <end position="77"/>
    </location>
</feature>
<keyword evidence="1" id="KW-0862">Zinc</keyword>
<keyword evidence="6" id="KW-1185">Reference proteome</keyword>
<sequence>MLASGSYFACLLFTFQCGTNCAGGEQQAPEQSEHGERSRGERGDRRPKGGGRNRGGQGPIGSTSGDRNWNRAQGGGRSYRTSRWPLILGQPPQVRLDKSLPGAAEQCVLCREEQPSYVSIGRCRHAEVCWVCTLRLRFLNQDTRCPLCNEELGEVLLTTDRNASMEPIDLLGLNHEHPWIYFADETIRRAVLQLLGYRCEIEGCEKKDVAFRSLKTLEDHLWHTHWRQLCKVCLHDRPAFICEQRVYDSSDMDRHNREGDTSWLSKEQDAMPTVPPHPRCEFCKQRFFNDDNLLMHMNLRHVQCQICDTLGYKNEFFLNPKCLSRHWEEKHHVCAHKDCATDGYRQTAFAEEKALMDHYERVHKQKFADEKARGRVMMGSNQEDTSAIRRRRGRGAEDLDPIQFRWPTTAIPEDYNTDATEEDYRYNRFPNRLIIPLTRGSEGKGWRPKENGEEGEPDAPEAEGEEQEEADKEEFDLHPELEKLGIDRAISTDGPRAGAPSCLSALHSALRALVPEDESQTEGWDAKLLPAVGRLKAAEVENLECMRVHLHDEADENSLDWEPLERLLGLRPLLFRLLRDKGKAKVSSQSRRAIGPRQGGTTEEQEEDKAWREWKQKAQAVIDALAPKAQQRVLRYVELCMQRRTALDELGDGVPDWENEDIDEVFPALNPTVGNAAPEAPAAQARARGWADVASGTKEALLAPEQFPTLGGGAAPSVLSWGPNRKPSEGASRPGAAPAAKSKGGIDPEAFPSLGGAPASVSENTSWGPSTAKESKESPGVRETTLEDWVKTKPKAAQPKEFDAAGADPEAFPSLGGSSKAAPVPQWGARNPTVGRSTAAARIKELKEAKMEAAAKEAAEAIAQSSKSNEPPEKVEDIAKDADSFPELPSSQPPPKAPQAKKAPKVVLGRELGPWEAAKPKLSKPSSSAPEVRGEEAPLHLDKDLVLLKKGEEDEPQEKEGSQKKKKGQNKKNVIPASEWFQG</sequence>
<feature type="chain" id="PRO_5041398673" description="RING-type domain-containing protein" evidence="3">
    <location>
        <begin position="25"/>
        <end position="983"/>
    </location>
</feature>
<feature type="compositionally biased region" description="Basic and acidic residues" evidence="2">
    <location>
        <begin position="441"/>
        <end position="452"/>
    </location>
</feature>
<dbReference type="InterPro" id="IPR044288">
    <property type="entry name" value="ZNF598/HEL2"/>
</dbReference>
<evidence type="ECO:0000259" key="4">
    <source>
        <dbReference type="PROSITE" id="PS50089"/>
    </source>
</evidence>
<evidence type="ECO:0000256" key="3">
    <source>
        <dbReference type="SAM" id="SignalP"/>
    </source>
</evidence>
<dbReference type="InterPro" id="IPR001841">
    <property type="entry name" value="Znf_RING"/>
</dbReference>
<dbReference type="PROSITE" id="PS50089">
    <property type="entry name" value="ZF_RING_2"/>
    <property type="match status" value="1"/>
</dbReference>
<feature type="compositionally biased region" description="Acidic residues" evidence="2">
    <location>
        <begin position="453"/>
        <end position="473"/>
    </location>
</feature>
<dbReference type="InterPro" id="IPR013083">
    <property type="entry name" value="Znf_RING/FYVE/PHD"/>
</dbReference>
<dbReference type="GO" id="GO:0008270">
    <property type="term" value="F:zinc ion binding"/>
    <property type="evidence" value="ECO:0007669"/>
    <property type="project" value="UniProtKB-KW"/>
</dbReference>
<dbReference type="PROSITE" id="PS00028">
    <property type="entry name" value="ZINC_FINGER_C2H2_1"/>
    <property type="match status" value="1"/>
</dbReference>
<dbReference type="GO" id="GO:0043022">
    <property type="term" value="F:ribosome binding"/>
    <property type="evidence" value="ECO:0007669"/>
    <property type="project" value="TreeGrafter"/>
</dbReference>
<evidence type="ECO:0000313" key="6">
    <source>
        <dbReference type="Proteomes" id="UP001178507"/>
    </source>
</evidence>
<feature type="compositionally biased region" description="Gly residues" evidence="2">
    <location>
        <begin position="50"/>
        <end position="59"/>
    </location>
</feature>
<feature type="compositionally biased region" description="Polar residues" evidence="2">
    <location>
        <begin position="62"/>
        <end position="71"/>
    </location>
</feature>
<dbReference type="Gene3D" id="3.30.40.10">
    <property type="entry name" value="Zinc/RING finger domain, C3HC4 (zinc finger)"/>
    <property type="match status" value="1"/>
</dbReference>
<evidence type="ECO:0000256" key="1">
    <source>
        <dbReference type="PROSITE-ProRule" id="PRU00175"/>
    </source>
</evidence>
<evidence type="ECO:0000313" key="5">
    <source>
        <dbReference type="EMBL" id="CAJ1403699.1"/>
    </source>
</evidence>
<keyword evidence="3" id="KW-0732">Signal</keyword>
<proteinExistence type="predicted"/>